<feature type="transmembrane region" description="Helical" evidence="11">
    <location>
        <begin position="117"/>
        <end position="138"/>
    </location>
</feature>
<reference evidence="16" key="1">
    <citation type="journal article" date="2019" name="Int. J. Syst. Evol. Microbiol.">
        <title>The Global Catalogue of Microorganisms (GCM) 10K type strain sequencing project: providing services to taxonomists for standard genome sequencing and annotation.</title>
        <authorList>
            <consortium name="The Broad Institute Genomics Platform"/>
            <consortium name="The Broad Institute Genome Sequencing Center for Infectious Disease"/>
            <person name="Wu L."/>
            <person name="Ma J."/>
        </authorList>
    </citation>
    <scope>NUCLEOTIDE SEQUENCE [LARGE SCALE GENOMIC DNA]</scope>
    <source>
        <strain evidence="16">JCM 11882</strain>
    </source>
</reference>
<evidence type="ECO:0000259" key="14">
    <source>
        <dbReference type="SMART" id="SM00382"/>
    </source>
</evidence>
<feature type="compositionally biased region" description="Basic and acidic residues" evidence="13">
    <location>
        <begin position="689"/>
        <end position="698"/>
    </location>
</feature>
<dbReference type="InterPro" id="IPR000642">
    <property type="entry name" value="Peptidase_M41"/>
</dbReference>
<evidence type="ECO:0000256" key="1">
    <source>
        <dbReference type="ARBA" id="ARBA00004370"/>
    </source>
</evidence>
<dbReference type="PANTHER" id="PTHR23076">
    <property type="entry name" value="METALLOPROTEASE M41 FTSH"/>
    <property type="match status" value="1"/>
</dbReference>
<evidence type="ECO:0000313" key="16">
    <source>
        <dbReference type="Proteomes" id="UP001595836"/>
    </source>
</evidence>
<proteinExistence type="inferred from homology"/>
<feature type="compositionally biased region" description="Basic and acidic residues" evidence="13">
    <location>
        <begin position="810"/>
        <end position="826"/>
    </location>
</feature>
<dbReference type="NCBIfam" id="TIGR01241">
    <property type="entry name" value="FtsH_fam"/>
    <property type="match status" value="1"/>
</dbReference>
<feature type="compositionally biased region" description="Pro residues" evidence="13">
    <location>
        <begin position="746"/>
        <end position="759"/>
    </location>
</feature>
<dbReference type="InterPro" id="IPR003960">
    <property type="entry name" value="ATPase_AAA_CS"/>
</dbReference>
<protein>
    <recommendedName>
        <fullName evidence="11">ATP-dependent zinc metalloprotease FtsH</fullName>
        <ecNumber evidence="11">3.4.24.-</ecNumber>
    </recommendedName>
</protein>
<dbReference type="SMART" id="SM00382">
    <property type="entry name" value="AAA"/>
    <property type="match status" value="1"/>
</dbReference>
<dbReference type="Gene3D" id="1.10.8.60">
    <property type="match status" value="1"/>
</dbReference>
<feature type="active site" evidence="11">
    <location>
        <position position="433"/>
    </location>
</feature>
<evidence type="ECO:0000256" key="5">
    <source>
        <dbReference type="ARBA" id="ARBA00022741"/>
    </source>
</evidence>
<comment type="subcellular location">
    <subcellularLocation>
        <location evidence="11">Cell membrane</location>
        <topology evidence="11">Multi-pass membrane protein</topology>
        <orientation evidence="11">Cytoplasmic side</orientation>
    </subcellularLocation>
    <subcellularLocation>
        <location evidence="1">Membrane</location>
    </subcellularLocation>
</comment>
<dbReference type="Pfam" id="PF01434">
    <property type="entry name" value="Peptidase_M41"/>
    <property type="match status" value="1"/>
</dbReference>
<dbReference type="InterPro" id="IPR041569">
    <property type="entry name" value="AAA_lid_3"/>
</dbReference>
<evidence type="ECO:0000256" key="8">
    <source>
        <dbReference type="ARBA" id="ARBA00022840"/>
    </source>
</evidence>
<dbReference type="InterPro" id="IPR005936">
    <property type="entry name" value="FtsH"/>
</dbReference>
<dbReference type="CDD" id="cd19501">
    <property type="entry name" value="RecA-like_FtsH"/>
    <property type="match status" value="1"/>
</dbReference>
<dbReference type="Gene3D" id="3.40.50.300">
    <property type="entry name" value="P-loop containing nucleotide triphosphate hydrolases"/>
    <property type="match status" value="1"/>
</dbReference>
<dbReference type="Pfam" id="PF00004">
    <property type="entry name" value="AAA"/>
    <property type="match status" value="1"/>
</dbReference>
<keyword evidence="11" id="KW-0812">Transmembrane</keyword>
<keyword evidence="16" id="KW-1185">Reference proteome</keyword>
<evidence type="ECO:0000256" key="4">
    <source>
        <dbReference type="ARBA" id="ARBA00022723"/>
    </source>
</evidence>
<comment type="caution">
    <text evidence="15">The sequence shown here is derived from an EMBL/GenBank/DDBJ whole genome shotgun (WGS) entry which is preliminary data.</text>
</comment>
<dbReference type="EMBL" id="JBHSHP010000009">
    <property type="protein sequence ID" value="MFC4754065.1"/>
    <property type="molecule type" value="Genomic_DNA"/>
</dbReference>
<dbReference type="RefSeq" id="WP_344988852.1">
    <property type="nucleotide sequence ID" value="NZ_BAABCD010000006.1"/>
</dbReference>
<keyword evidence="6 11" id="KW-0378">Hydrolase</keyword>
<keyword evidence="3 11" id="KW-0645">Protease</keyword>
<keyword evidence="9 11" id="KW-0482">Metalloprotease</keyword>
<evidence type="ECO:0000256" key="11">
    <source>
        <dbReference type="HAMAP-Rule" id="MF_01458"/>
    </source>
</evidence>
<dbReference type="InterPro" id="IPR037219">
    <property type="entry name" value="Peptidase_M41-like"/>
</dbReference>
<comment type="similarity">
    <text evidence="12">Belongs to the AAA ATPase family.</text>
</comment>
<keyword evidence="11" id="KW-1003">Cell membrane</keyword>
<organism evidence="15 16">
    <name type="scientific">Dietzia aurantiaca</name>
    <dbReference type="NCBI Taxonomy" id="983873"/>
    <lineage>
        <taxon>Bacteria</taxon>
        <taxon>Bacillati</taxon>
        <taxon>Actinomycetota</taxon>
        <taxon>Actinomycetes</taxon>
        <taxon>Mycobacteriales</taxon>
        <taxon>Dietziaceae</taxon>
        <taxon>Dietzia</taxon>
    </lineage>
</organism>
<dbReference type="PANTHER" id="PTHR23076:SF97">
    <property type="entry name" value="ATP-DEPENDENT ZINC METALLOPROTEASE YME1L1"/>
    <property type="match status" value="1"/>
</dbReference>
<comment type="similarity">
    <text evidence="2 11">In the C-terminal section; belongs to the peptidase M41 family.</text>
</comment>
<keyword evidence="7 11" id="KW-0862">Zinc</keyword>
<dbReference type="SUPFAM" id="SSF140990">
    <property type="entry name" value="FtsH protease domain-like"/>
    <property type="match status" value="1"/>
</dbReference>
<name>A0ABV9PP85_9ACTN</name>
<evidence type="ECO:0000256" key="3">
    <source>
        <dbReference type="ARBA" id="ARBA00022670"/>
    </source>
</evidence>
<dbReference type="Gene3D" id="1.20.58.760">
    <property type="entry name" value="Peptidase M41"/>
    <property type="match status" value="1"/>
</dbReference>
<feature type="region of interest" description="Disordered" evidence="13">
    <location>
        <begin position="623"/>
        <end position="864"/>
    </location>
</feature>
<comment type="cofactor">
    <cofactor evidence="11">
        <name>Zn(2+)</name>
        <dbReference type="ChEBI" id="CHEBI:29105"/>
    </cofactor>
    <text evidence="11">Binds 1 zinc ion per subunit.</text>
</comment>
<dbReference type="InterPro" id="IPR003593">
    <property type="entry name" value="AAA+_ATPase"/>
</dbReference>
<comment type="function">
    <text evidence="11">Acts as a processive, ATP-dependent zinc metallopeptidase for both cytoplasmic and membrane proteins. Plays a role in the quality control of integral membrane proteins.</text>
</comment>
<dbReference type="PROSITE" id="PS00674">
    <property type="entry name" value="AAA"/>
    <property type="match status" value="1"/>
</dbReference>
<dbReference type="SUPFAM" id="SSF52540">
    <property type="entry name" value="P-loop containing nucleoside triphosphate hydrolases"/>
    <property type="match status" value="1"/>
</dbReference>
<keyword evidence="4 11" id="KW-0479">Metal-binding</keyword>
<dbReference type="Proteomes" id="UP001595836">
    <property type="component" value="Unassembled WGS sequence"/>
</dbReference>
<feature type="domain" description="AAA+ ATPase" evidence="14">
    <location>
        <begin position="202"/>
        <end position="341"/>
    </location>
</feature>
<evidence type="ECO:0000256" key="10">
    <source>
        <dbReference type="ARBA" id="ARBA00023136"/>
    </source>
</evidence>
<feature type="binding site" evidence="11">
    <location>
        <position position="508"/>
    </location>
    <ligand>
        <name>Zn(2+)</name>
        <dbReference type="ChEBI" id="CHEBI:29105"/>
        <note>catalytic</note>
    </ligand>
</feature>
<dbReference type="InterPro" id="IPR003959">
    <property type="entry name" value="ATPase_AAA_core"/>
</dbReference>
<evidence type="ECO:0000313" key="15">
    <source>
        <dbReference type="EMBL" id="MFC4754065.1"/>
    </source>
</evidence>
<dbReference type="EC" id="3.4.24.-" evidence="11"/>
<feature type="binding site" evidence="11">
    <location>
        <position position="432"/>
    </location>
    <ligand>
        <name>Zn(2+)</name>
        <dbReference type="ChEBI" id="CHEBI:29105"/>
        <note>catalytic</note>
    </ligand>
</feature>
<evidence type="ECO:0000256" key="12">
    <source>
        <dbReference type="RuleBase" id="RU003651"/>
    </source>
</evidence>
<keyword evidence="8 11" id="KW-0067">ATP-binding</keyword>
<dbReference type="InterPro" id="IPR027417">
    <property type="entry name" value="P-loop_NTPase"/>
</dbReference>
<feature type="binding site" evidence="11">
    <location>
        <position position="436"/>
    </location>
    <ligand>
        <name>Zn(2+)</name>
        <dbReference type="ChEBI" id="CHEBI:29105"/>
        <note>catalytic</note>
    </ligand>
</feature>
<comment type="similarity">
    <text evidence="11">In the central section; belongs to the AAA ATPase family.</text>
</comment>
<feature type="compositionally biased region" description="Basic and acidic residues" evidence="13">
    <location>
        <begin position="848"/>
        <end position="864"/>
    </location>
</feature>
<evidence type="ECO:0000256" key="2">
    <source>
        <dbReference type="ARBA" id="ARBA00010044"/>
    </source>
</evidence>
<feature type="binding site" evidence="11">
    <location>
        <begin position="210"/>
        <end position="217"/>
    </location>
    <ligand>
        <name>ATP</name>
        <dbReference type="ChEBI" id="CHEBI:30616"/>
    </ligand>
</feature>
<evidence type="ECO:0000256" key="9">
    <source>
        <dbReference type="ARBA" id="ARBA00023049"/>
    </source>
</evidence>
<evidence type="ECO:0000256" key="13">
    <source>
        <dbReference type="SAM" id="MobiDB-lite"/>
    </source>
</evidence>
<dbReference type="Pfam" id="PF17862">
    <property type="entry name" value="AAA_lid_3"/>
    <property type="match status" value="1"/>
</dbReference>
<sequence>MDRKSNTVFRNVAIAGVIILLIVGFSFFANDERGYTEVDTSVALAQVDADNVKEALIEDREQQLRLELSSPITPAEGEDETDKILAKYPERAADQIFDRVAAAGPETYNTTVTQQSFLMQMASFLLPMLILFGLLFYFMTRMQGGKGGLFGVGKSRAVEFNKDMPQTTFADVAGEDEAVEELNEIKDFLQNPARYERLGAKIPRGVLLYGPPGTGKTLLARAVAGEAGVPFYSISGSDFVEMFVGVGASRVRDLFEKAKQNSPCIVFVDEIDAVGRHRGSGMGGGHDEREQTLNQLLVEMDGFDDRSTVILIAATNRPDVLDPALLRPGRFDRQVPVTNPDLRGRESILAVHSVGKPLAPDVDMEALARRTIGMSGADLANVLNEGALLAARMGHDEISIDVLEEATDRVVGGPRRKHRVISEHEKKVTAYHESGHALAAWAMEDLEPVHKVTILARGRTGGHALVVPEDDKSLMTRADMIARIVMAMGGRAAEEYIFGEPTSGASSDIEQATRIARTMVAELGMSAKLGAVKYGGEGGDPFLGRGGGSSVEYSPEIAKVIDDEVRRIIDAAHTEAWQVLEANREILDAVAGELLEKETLRQDDLARLFADVVKRPRITEFDDFGGRIPSSHPPIKTPGELAKERGEPWPPPITDPFAMPVLPPSRAGQNEAGPENGRETVNGTGPGRPDTDQPDTDRSGSGQPAANGPGSAQPGPDRPGPWQAPGGGPREFAGSKQPTTAIPAYGTPPPPGWSAPGWPPSSSGRYGEQGPSGAETTRLPAMPRDETPAASPTPRPAEPASVPESAYPVPERDRERPAPEQTRAPDQEPFPDTDSGRGTEPTNRGSHRREDKDPGWRAPWERDD</sequence>
<gene>
    <name evidence="11 15" type="primary">ftsH</name>
    <name evidence="15" type="ORF">ACFO7U_04615</name>
</gene>
<dbReference type="HAMAP" id="MF_01458">
    <property type="entry name" value="FtsH"/>
    <property type="match status" value="1"/>
</dbReference>
<keyword evidence="10 11" id="KW-0472">Membrane</keyword>
<comment type="subunit">
    <text evidence="11">Homohexamer.</text>
</comment>
<keyword evidence="5 11" id="KW-0547">Nucleotide-binding</keyword>
<evidence type="ECO:0000256" key="7">
    <source>
        <dbReference type="ARBA" id="ARBA00022833"/>
    </source>
</evidence>
<dbReference type="GO" id="GO:0008237">
    <property type="term" value="F:metallopeptidase activity"/>
    <property type="evidence" value="ECO:0007669"/>
    <property type="project" value="UniProtKB-KW"/>
</dbReference>
<keyword evidence="11" id="KW-1133">Transmembrane helix</keyword>
<feature type="transmembrane region" description="Helical" evidence="11">
    <location>
        <begin position="12"/>
        <end position="29"/>
    </location>
</feature>
<evidence type="ECO:0000256" key="6">
    <source>
        <dbReference type="ARBA" id="ARBA00022801"/>
    </source>
</evidence>
<accession>A0ABV9PP85</accession>